<dbReference type="GO" id="GO:0005886">
    <property type="term" value="C:plasma membrane"/>
    <property type="evidence" value="ECO:0007669"/>
    <property type="project" value="UniProtKB-SubCell"/>
</dbReference>
<evidence type="ECO:0000256" key="6">
    <source>
        <dbReference type="ARBA" id="ARBA00023136"/>
    </source>
</evidence>
<sequence length="299" mass="32565">MWLYILKKLFSLLLIILASTAVVYFTARHFPGDSITVLYGETEPSPEARAALEAKLGLDKPVYMQLLLFWKRLFTGDWGTSVFAGEPVLNLILRRYVNSLILALTATATTTALCILLAYISTMKSFGGASSALATASTSMPAALWGVVLMFALALLRVPIPFGSLAMPLATLTIAGIGVFYTVLKNLIDKALSEPFIGFYKAMGLSKARLFIKALHYITPVYVTAVLYRMGLIVAGAIATETLFSYPGMGRLLVEAFSSRDYSVLLGWATVTSATLALLNILGDLLHAYIDPRTREGKW</sequence>
<dbReference type="Pfam" id="PF00528">
    <property type="entry name" value="BPD_transp_1"/>
    <property type="match status" value="1"/>
</dbReference>
<comment type="similarity">
    <text evidence="7">Belongs to the binding-protein-dependent transport system permease family.</text>
</comment>
<name>A0A7C4FGP3_9CREN</name>
<feature type="transmembrane region" description="Helical" evidence="7">
    <location>
        <begin position="96"/>
        <end position="120"/>
    </location>
</feature>
<dbReference type="AlphaFoldDB" id="A0A7C4FGP3"/>
<feature type="domain" description="ABC transmembrane type-1" evidence="8">
    <location>
        <begin position="96"/>
        <end position="287"/>
    </location>
</feature>
<evidence type="ECO:0000313" key="9">
    <source>
        <dbReference type="EMBL" id="HGI87309.1"/>
    </source>
</evidence>
<evidence type="ECO:0000259" key="8">
    <source>
        <dbReference type="PROSITE" id="PS50928"/>
    </source>
</evidence>
<dbReference type="InterPro" id="IPR035906">
    <property type="entry name" value="MetI-like_sf"/>
</dbReference>
<keyword evidence="4 7" id="KW-0812">Transmembrane</keyword>
<proteinExistence type="inferred from homology"/>
<evidence type="ECO:0000256" key="3">
    <source>
        <dbReference type="ARBA" id="ARBA00022475"/>
    </source>
</evidence>
<keyword evidence="6 7" id="KW-0472">Membrane</keyword>
<feature type="transmembrane region" description="Helical" evidence="7">
    <location>
        <begin position="9"/>
        <end position="27"/>
    </location>
</feature>
<keyword evidence="2 7" id="KW-0813">Transport</keyword>
<feature type="transmembrane region" description="Helical" evidence="7">
    <location>
        <begin position="162"/>
        <end position="184"/>
    </location>
</feature>
<dbReference type="SUPFAM" id="SSF161098">
    <property type="entry name" value="MetI-like"/>
    <property type="match status" value="1"/>
</dbReference>
<keyword evidence="5 7" id="KW-1133">Transmembrane helix</keyword>
<reference evidence="9" key="1">
    <citation type="journal article" date="2020" name="mSystems">
        <title>Genome- and Community-Level Interaction Insights into Carbon Utilization and Element Cycling Functions of Hydrothermarchaeota in Hydrothermal Sediment.</title>
        <authorList>
            <person name="Zhou Z."/>
            <person name="Liu Y."/>
            <person name="Xu W."/>
            <person name="Pan J."/>
            <person name="Luo Z.H."/>
            <person name="Li M."/>
        </authorList>
    </citation>
    <scope>NUCLEOTIDE SEQUENCE [LARGE SCALE GENOMIC DNA]</scope>
    <source>
        <strain evidence="9">SpSt-732</strain>
    </source>
</reference>
<feature type="transmembrane region" description="Helical" evidence="7">
    <location>
        <begin position="266"/>
        <end position="290"/>
    </location>
</feature>
<evidence type="ECO:0000256" key="5">
    <source>
        <dbReference type="ARBA" id="ARBA00022989"/>
    </source>
</evidence>
<dbReference type="Pfam" id="PF19300">
    <property type="entry name" value="BPD_transp_1_N"/>
    <property type="match status" value="1"/>
</dbReference>
<comment type="caution">
    <text evidence="9">The sequence shown here is derived from an EMBL/GenBank/DDBJ whole genome shotgun (WGS) entry which is preliminary data.</text>
</comment>
<evidence type="ECO:0000256" key="4">
    <source>
        <dbReference type="ARBA" id="ARBA00022692"/>
    </source>
</evidence>
<protein>
    <submittedName>
        <fullName evidence="9">ABC transporter permease</fullName>
    </submittedName>
</protein>
<dbReference type="InterPro" id="IPR045621">
    <property type="entry name" value="BPD_transp_1_N"/>
</dbReference>
<gene>
    <name evidence="9" type="ORF">ENV14_02785</name>
</gene>
<keyword evidence="3" id="KW-1003">Cell membrane</keyword>
<comment type="subcellular location">
    <subcellularLocation>
        <location evidence="1 7">Cell membrane</location>
        <topology evidence="1 7">Multi-pass membrane protein</topology>
    </subcellularLocation>
</comment>
<evidence type="ECO:0000256" key="2">
    <source>
        <dbReference type="ARBA" id="ARBA00022448"/>
    </source>
</evidence>
<dbReference type="Gene3D" id="1.10.3720.10">
    <property type="entry name" value="MetI-like"/>
    <property type="match status" value="1"/>
</dbReference>
<accession>A0A7C4FGP3</accession>
<dbReference type="GO" id="GO:0055085">
    <property type="term" value="P:transmembrane transport"/>
    <property type="evidence" value="ECO:0007669"/>
    <property type="project" value="InterPro"/>
</dbReference>
<evidence type="ECO:0000256" key="1">
    <source>
        <dbReference type="ARBA" id="ARBA00004651"/>
    </source>
</evidence>
<feature type="transmembrane region" description="Helical" evidence="7">
    <location>
        <begin position="132"/>
        <end position="156"/>
    </location>
</feature>
<dbReference type="PROSITE" id="PS50928">
    <property type="entry name" value="ABC_TM1"/>
    <property type="match status" value="1"/>
</dbReference>
<dbReference type="PANTHER" id="PTHR43163">
    <property type="entry name" value="DIPEPTIDE TRANSPORT SYSTEM PERMEASE PROTEIN DPPB-RELATED"/>
    <property type="match status" value="1"/>
</dbReference>
<organism evidence="9">
    <name type="scientific">Ignisphaera aggregans</name>
    <dbReference type="NCBI Taxonomy" id="334771"/>
    <lineage>
        <taxon>Archaea</taxon>
        <taxon>Thermoproteota</taxon>
        <taxon>Thermoprotei</taxon>
        <taxon>Desulfurococcales</taxon>
        <taxon>Desulfurococcaceae</taxon>
        <taxon>Ignisphaera</taxon>
    </lineage>
</organism>
<dbReference type="PANTHER" id="PTHR43163:SF6">
    <property type="entry name" value="DIPEPTIDE TRANSPORT SYSTEM PERMEASE PROTEIN DPPB-RELATED"/>
    <property type="match status" value="1"/>
</dbReference>
<dbReference type="EMBL" id="DTFF01000023">
    <property type="protein sequence ID" value="HGI87309.1"/>
    <property type="molecule type" value="Genomic_DNA"/>
</dbReference>
<dbReference type="InterPro" id="IPR000515">
    <property type="entry name" value="MetI-like"/>
</dbReference>
<feature type="transmembrane region" description="Helical" evidence="7">
    <location>
        <begin position="226"/>
        <end position="246"/>
    </location>
</feature>
<evidence type="ECO:0000256" key="7">
    <source>
        <dbReference type="RuleBase" id="RU363032"/>
    </source>
</evidence>